<dbReference type="RefSeq" id="WP_099310266.1">
    <property type="nucleotide sequence ID" value="NZ_CP032101.1"/>
</dbReference>
<accession>A0A347TLC9</accession>
<sequence length="140" mass="15323">MKKLLAVSTLGLFLTTSAFATSAKGLNVLVTSDNAQTQMMSMVLSMMTLKQNKKVNMVLCSKAGDLALKNSKSETLKPMNKSPKMMLKAIINKGASVKVCPLYLPNKNLQKTDLMSNITVAKPMDVSKDLLNNDYKNLSY</sequence>
<evidence type="ECO:0000313" key="5">
    <source>
        <dbReference type="Proteomes" id="UP000264693"/>
    </source>
</evidence>
<dbReference type="KEGG" id="amar:AMRN_1675"/>
<reference evidence="2 5" key="3">
    <citation type="submission" date="2018-08" db="EMBL/GenBank/DDBJ databases">
        <title>Complete genome of the Arcobacter marinus type strain JCM 15502.</title>
        <authorList>
            <person name="Miller W.G."/>
            <person name="Yee E."/>
            <person name="Huynh S."/>
            <person name="Parker C.T."/>
        </authorList>
    </citation>
    <scope>NUCLEOTIDE SEQUENCE [LARGE SCALE GENOMIC DNA]</scope>
    <source>
        <strain evidence="2 5">JCM 15502</strain>
    </source>
</reference>
<dbReference type="Proteomes" id="UP000264693">
    <property type="component" value="Chromosome"/>
</dbReference>
<dbReference type="SUPFAM" id="SSF75169">
    <property type="entry name" value="DsrEFH-like"/>
    <property type="match status" value="1"/>
</dbReference>
<evidence type="ECO:0000313" key="4">
    <source>
        <dbReference type="Proteomes" id="UP000224740"/>
    </source>
</evidence>
<keyword evidence="1" id="KW-0732">Signal</keyword>
<evidence type="ECO:0000313" key="2">
    <source>
        <dbReference type="EMBL" id="AXX87407.1"/>
    </source>
</evidence>
<evidence type="ECO:0000256" key="1">
    <source>
        <dbReference type="SAM" id="SignalP"/>
    </source>
</evidence>
<evidence type="ECO:0008006" key="6">
    <source>
        <dbReference type="Google" id="ProtNLM"/>
    </source>
</evidence>
<proteinExistence type="predicted"/>
<feature type="chain" id="PRO_5017612211" description="DsrE/DsrF-like family protein" evidence="1">
    <location>
        <begin position="21"/>
        <end position="140"/>
    </location>
</feature>
<protein>
    <recommendedName>
        <fullName evidence="6">DsrE/DsrF-like family protein</fullName>
    </recommendedName>
</protein>
<dbReference type="EMBL" id="CP032101">
    <property type="protein sequence ID" value="AXX87407.1"/>
    <property type="molecule type" value="Genomic_DNA"/>
</dbReference>
<dbReference type="InterPro" id="IPR027396">
    <property type="entry name" value="DsrEFH-like"/>
</dbReference>
<reference evidence="3" key="2">
    <citation type="submission" date="2017-09" db="EMBL/GenBank/DDBJ databases">
        <authorList>
            <person name="Perez-Cataluna A."/>
            <person name="Figueras M.J."/>
            <person name="Salas-Masso N."/>
        </authorList>
    </citation>
    <scope>NUCLEOTIDE SEQUENCE</scope>
    <source>
        <strain evidence="3">CECT 7727</strain>
    </source>
</reference>
<dbReference type="Proteomes" id="UP000224740">
    <property type="component" value="Unassembled WGS sequence"/>
</dbReference>
<evidence type="ECO:0000313" key="3">
    <source>
        <dbReference type="EMBL" id="PHO16250.1"/>
    </source>
</evidence>
<organism evidence="2 5">
    <name type="scientific">Malaciobacter marinus</name>
    <dbReference type="NCBI Taxonomy" id="505249"/>
    <lineage>
        <taxon>Bacteria</taxon>
        <taxon>Pseudomonadati</taxon>
        <taxon>Campylobacterota</taxon>
        <taxon>Epsilonproteobacteria</taxon>
        <taxon>Campylobacterales</taxon>
        <taxon>Arcobacteraceae</taxon>
        <taxon>Malaciobacter</taxon>
    </lineage>
</organism>
<name>A0A347TLC9_9BACT</name>
<gene>
    <name evidence="2" type="ORF">AMRN_1675</name>
    <name evidence="3" type="ORF">CPH92_02820</name>
</gene>
<reference evidence="4" key="1">
    <citation type="submission" date="2017-09" db="EMBL/GenBank/DDBJ databases">
        <title>Arcobacter canalis sp. nov., a new species isolated from a water canal contaminated with urban sewage.</title>
        <authorList>
            <person name="Perez-Cataluna A."/>
            <person name="Salas-Masso N."/>
            <person name="Figueras M.J."/>
        </authorList>
    </citation>
    <scope>NUCLEOTIDE SEQUENCE [LARGE SCALE GENOMIC DNA]</scope>
    <source>
        <strain evidence="4">CECT 7727</strain>
    </source>
</reference>
<feature type="signal peptide" evidence="1">
    <location>
        <begin position="1"/>
        <end position="20"/>
    </location>
</feature>
<dbReference type="AlphaFoldDB" id="A0A347TLC9"/>
<dbReference type="Gene3D" id="3.40.1260.10">
    <property type="entry name" value="DsrEFH-like"/>
    <property type="match status" value="1"/>
</dbReference>
<keyword evidence="4" id="KW-1185">Reference proteome</keyword>
<dbReference type="EMBL" id="NXAO01000012">
    <property type="protein sequence ID" value="PHO16250.1"/>
    <property type="molecule type" value="Genomic_DNA"/>
</dbReference>